<feature type="non-terminal residue" evidence="7">
    <location>
        <position position="1"/>
    </location>
</feature>
<feature type="transmembrane region" description="Helical" evidence="3">
    <location>
        <begin position="79"/>
        <end position="104"/>
    </location>
</feature>
<dbReference type="GO" id="GO:0016540">
    <property type="term" value="P:protein autoprocessing"/>
    <property type="evidence" value="ECO:0007669"/>
    <property type="project" value="InterPro"/>
</dbReference>
<keyword evidence="3" id="KW-0812">Transmembrane</keyword>
<dbReference type="Proteomes" id="UP000192223">
    <property type="component" value="Unplaced"/>
</dbReference>
<keyword evidence="3" id="KW-0472">Membrane</keyword>
<dbReference type="GO" id="GO:0043565">
    <property type="term" value="F:sequence-specific DNA binding"/>
    <property type="evidence" value="ECO:0007669"/>
    <property type="project" value="TreeGrafter"/>
</dbReference>
<feature type="coiled-coil region" evidence="1">
    <location>
        <begin position="11"/>
        <end position="38"/>
    </location>
</feature>
<dbReference type="GO" id="GO:0005789">
    <property type="term" value="C:endoplasmic reticulum membrane"/>
    <property type="evidence" value="ECO:0007669"/>
    <property type="project" value="TreeGrafter"/>
</dbReference>
<proteinExistence type="predicted"/>
<evidence type="ECO:0000256" key="1">
    <source>
        <dbReference type="SAM" id="Coils"/>
    </source>
</evidence>
<dbReference type="KEGG" id="apln:108743892"/>
<dbReference type="GO" id="GO:0045893">
    <property type="term" value="P:positive regulation of DNA-templated transcription"/>
    <property type="evidence" value="ECO:0007669"/>
    <property type="project" value="TreeGrafter"/>
</dbReference>
<evidence type="ECO:0000259" key="4">
    <source>
        <dbReference type="Pfam" id="PF13887"/>
    </source>
</evidence>
<accession>A0A1W4XR89</accession>
<dbReference type="Pfam" id="PF13888">
    <property type="entry name" value="MRF_C2"/>
    <property type="match status" value="1"/>
</dbReference>
<dbReference type="InParanoid" id="A0A1W4XR89"/>
<dbReference type="GeneID" id="108743892"/>
<keyword evidence="1" id="KW-0175">Coiled coil</keyword>
<keyword evidence="6" id="KW-1185">Reference proteome</keyword>
<keyword evidence="3" id="KW-1133">Transmembrane helix</keyword>
<evidence type="ECO:0000256" key="2">
    <source>
        <dbReference type="SAM" id="MobiDB-lite"/>
    </source>
</evidence>
<dbReference type="InterPro" id="IPR026932">
    <property type="entry name" value="MYRF_ICA"/>
</dbReference>
<feature type="domain" description="Myelin gene regulatory factor C-terminal" evidence="5">
    <location>
        <begin position="289"/>
        <end position="434"/>
    </location>
</feature>
<evidence type="ECO:0000259" key="5">
    <source>
        <dbReference type="Pfam" id="PF13888"/>
    </source>
</evidence>
<evidence type="ECO:0000256" key="3">
    <source>
        <dbReference type="SAM" id="Phobius"/>
    </source>
</evidence>
<dbReference type="RefSeq" id="XP_018334998.1">
    <property type="nucleotide sequence ID" value="XM_018479496.1"/>
</dbReference>
<feature type="compositionally biased region" description="Basic and acidic residues" evidence="2">
    <location>
        <begin position="250"/>
        <end position="262"/>
    </location>
</feature>
<feature type="domain" description="Myelin gene regulatory factor ICA" evidence="4">
    <location>
        <begin position="1"/>
        <end position="30"/>
    </location>
</feature>
<dbReference type="PANTHER" id="PTHR13029:SF18">
    <property type="entry name" value="MYELIN REGULATORY FACTOR HOMOLOG 1"/>
    <property type="match status" value="1"/>
</dbReference>
<name>A0A1W4XR89_AGRPL</name>
<dbReference type="InterPro" id="IPR025719">
    <property type="entry name" value="MYRF_C2"/>
</dbReference>
<organism evidence="6 7">
    <name type="scientific">Agrilus planipennis</name>
    <name type="common">Emerald ash borer</name>
    <name type="synonym">Agrilus marcopoli</name>
    <dbReference type="NCBI Taxonomy" id="224129"/>
    <lineage>
        <taxon>Eukaryota</taxon>
        <taxon>Metazoa</taxon>
        <taxon>Ecdysozoa</taxon>
        <taxon>Arthropoda</taxon>
        <taxon>Hexapoda</taxon>
        <taxon>Insecta</taxon>
        <taxon>Pterygota</taxon>
        <taxon>Neoptera</taxon>
        <taxon>Endopterygota</taxon>
        <taxon>Coleoptera</taxon>
        <taxon>Polyphaga</taxon>
        <taxon>Elateriformia</taxon>
        <taxon>Buprestoidea</taxon>
        <taxon>Buprestidae</taxon>
        <taxon>Agrilinae</taxon>
        <taxon>Agrilus</taxon>
    </lineage>
</organism>
<protein>
    <submittedName>
        <fullName evidence="7">Myelin regulatory factor</fullName>
    </submittedName>
</protein>
<gene>
    <name evidence="7" type="primary">LOC108743892</name>
</gene>
<dbReference type="AlphaFoldDB" id="A0A1W4XR89"/>
<dbReference type="OrthoDB" id="27041at2759"/>
<sequence>ERIFMENIGAVKELCKVTDNLETRIDQLERINRRLTKLKRGDSLKSNSTASSGTKHIHYQKCLKNHSCHNEIELCSTKFIQIIIIILVLIMAFCLAAITTLYLMEAANHNNYVQHTSMQSLDRTSTTKKPTKNPSFKPWNTPYPHRTSTQYKAPTINIPPEIDTSTLIRDHRDIIGRPPDCLVVDQDLENTNICQIYCCNPPSRNKPEHISIGVFNEKRQKSMPNRTKVEAILDIDKKSIGKPFNNNNIDKSKQERQKRESDDWINQSNDFGPSVPEDQIFTITIQGRNFNKTLTTKYLINNSNNNHLLNFTYHVPISKYMPDEYINLTFKSTQANIKDVEHCYNDYRQNVCSSNSMGYFDDPSVGMPHKVNENQPIQQIAQQSVTFEVNMIGVQWKIMTYRAALRQTQSVCKLSSTKLGLEYMEYNFRFFRLCDE</sequence>
<dbReference type="GO" id="GO:0005634">
    <property type="term" value="C:nucleus"/>
    <property type="evidence" value="ECO:0007669"/>
    <property type="project" value="TreeGrafter"/>
</dbReference>
<feature type="region of interest" description="Disordered" evidence="2">
    <location>
        <begin position="117"/>
        <end position="151"/>
    </location>
</feature>
<dbReference type="Pfam" id="PF13887">
    <property type="entry name" value="MYRF_ICA"/>
    <property type="match status" value="1"/>
</dbReference>
<evidence type="ECO:0000313" key="6">
    <source>
        <dbReference type="Proteomes" id="UP000192223"/>
    </source>
</evidence>
<feature type="region of interest" description="Disordered" evidence="2">
    <location>
        <begin position="243"/>
        <end position="271"/>
    </location>
</feature>
<reference evidence="7" key="1">
    <citation type="submission" date="2025-08" db="UniProtKB">
        <authorList>
            <consortium name="RefSeq"/>
        </authorList>
    </citation>
    <scope>IDENTIFICATION</scope>
    <source>
        <tissue evidence="7">Entire body</tissue>
    </source>
</reference>
<evidence type="ECO:0000313" key="7">
    <source>
        <dbReference type="RefSeq" id="XP_018334998.1"/>
    </source>
</evidence>
<dbReference type="STRING" id="224129.A0A1W4XR89"/>
<dbReference type="PANTHER" id="PTHR13029">
    <property type="match status" value="1"/>
</dbReference>
<dbReference type="GO" id="GO:0003700">
    <property type="term" value="F:DNA-binding transcription factor activity"/>
    <property type="evidence" value="ECO:0007669"/>
    <property type="project" value="TreeGrafter"/>
</dbReference>
<dbReference type="InterPro" id="IPR051577">
    <property type="entry name" value="MRF-like"/>
</dbReference>